<dbReference type="InterPro" id="IPR006059">
    <property type="entry name" value="SBP"/>
</dbReference>
<gene>
    <name evidence="4" type="ORF">K1X13_10700</name>
</gene>
<feature type="chain" id="PRO_5045797061" evidence="3">
    <location>
        <begin position="20"/>
        <end position="447"/>
    </location>
</feature>
<evidence type="ECO:0000256" key="2">
    <source>
        <dbReference type="ARBA" id="ARBA00022448"/>
    </source>
</evidence>
<dbReference type="Proteomes" id="UP000754710">
    <property type="component" value="Unassembled WGS sequence"/>
</dbReference>
<keyword evidence="2" id="KW-0813">Transport</keyword>
<evidence type="ECO:0000313" key="5">
    <source>
        <dbReference type="Proteomes" id="UP000754710"/>
    </source>
</evidence>
<dbReference type="SUPFAM" id="SSF53850">
    <property type="entry name" value="Periplasmic binding protein-like II"/>
    <property type="match status" value="1"/>
</dbReference>
<evidence type="ECO:0000256" key="3">
    <source>
        <dbReference type="SAM" id="SignalP"/>
    </source>
</evidence>
<dbReference type="InterPro" id="IPR050490">
    <property type="entry name" value="Bact_solute-bd_prot1"/>
</dbReference>
<name>A0ABS7RJR0_9ACTN</name>
<feature type="signal peptide" evidence="3">
    <location>
        <begin position="1"/>
        <end position="19"/>
    </location>
</feature>
<comment type="similarity">
    <text evidence="1">Belongs to the bacterial solute-binding protein 1 family.</text>
</comment>
<dbReference type="PANTHER" id="PTHR43649:SF29">
    <property type="entry name" value="OSMOPROTECTIVE COMPOUNDS-BINDING PROTEIN GGTB"/>
    <property type="match status" value="1"/>
</dbReference>
<organism evidence="4 5">
    <name type="scientific">Nocardioides jiangsuensis</name>
    <dbReference type="NCBI Taxonomy" id="2866161"/>
    <lineage>
        <taxon>Bacteria</taxon>
        <taxon>Bacillati</taxon>
        <taxon>Actinomycetota</taxon>
        <taxon>Actinomycetes</taxon>
        <taxon>Propionibacteriales</taxon>
        <taxon>Nocardioidaceae</taxon>
        <taxon>Nocardioides</taxon>
    </lineage>
</organism>
<dbReference type="RefSeq" id="WP_221025052.1">
    <property type="nucleotide sequence ID" value="NZ_JAIEZQ010000002.1"/>
</dbReference>
<keyword evidence="3" id="KW-0732">Signal</keyword>
<comment type="caution">
    <text evidence="4">The sequence shown here is derived from an EMBL/GenBank/DDBJ whole genome shotgun (WGS) entry which is preliminary data.</text>
</comment>
<dbReference type="Gene3D" id="3.40.190.10">
    <property type="entry name" value="Periplasmic binding protein-like II"/>
    <property type="match status" value="2"/>
</dbReference>
<evidence type="ECO:0000313" key="4">
    <source>
        <dbReference type="EMBL" id="MBY9075287.1"/>
    </source>
</evidence>
<evidence type="ECO:0000256" key="1">
    <source>
        <dbReference type="ARBA" id="ARBA00008520"/>
    </source>
</evidence>
<proteinExistence type="inferred from homology"/>
<dbReference type="PROSITE" id="PS51257">
    <property type="entry name" value="PROKAR_LIPOPROTEIN"/>
    <property type="match status" value="1"/>
</dbReference>
<keyword evidence="5" id="KW-1185">Reference proteome</keyword>
<accession>A0ABS7RJR0</accession>
<dbReference type="EMBL" id="JAIEZQ010000002">
    <property type="protein sequence ID" value="MBY9075287.1"/>
    <property type="molecule type" value="Genomic_DNA"/>
</dbReference>
<dbReference type="PANTHER" id="PTHR43649">
    <property type="entry name" value="ARABINOSE-BINDING PROTEIN-RELATED"/>
    <property type="match status" value="1"/>
</dbReference>
<protein>
    <submittedName>
        <fullName evidence="4">ABC transporter substrate-binding protein</fullName>
    </submittedName>
</protein>
<reference evidence="4 5" key="1">
    <citation type="submission" date="2021-08" db="EMBL/GenBank/DDBJ databases">
        <title>Nocardioides bacterium WL0053 sp. nov., isolated from the sediment.</title>
        <authorList>
            <person name="Wang L."/>
            <person name="Zhang D."/>
            <person name="Zhang A."/>
        </authorList>
    </citation>
    <scope>NUCLEOTIDE SEQUENCE [LARGE SCALE GENOMIC DNA]</scope>
    <source>
        <strain evidence="4 5">WL0053</strain>
    </source>
</reference>
<sequence length="447" mass="47475">MRRRNNRVLSLGVMCTTVAMLTAGCLSGGGDGGSSGGGGGGGTDDGDGVVEIIGAFGGVEADSFEKEIKSFEDESGIDIQYTGTQDFQTIITSKVRAGDTPDIGIFPQPGTLTQLGEDGEVAPIDDYLDTAALEKTLIPGLLDAGAGEDGTTYGAPMRVAVKSLVFVPKKAYSEGGYSTEPASIQELIQIGDQIKADGVAPWCIGYGSDAATGWVGTDWIEEYMLRLHGPEVYDQWVSHEIPFDDPKVQEAFDAYGEIVKTEGNVRGGAEAVINTPFAEAGTPAFETPPGCMMQRQGNFITGFFPEDIQANLDESVDVFYFPAYEGGYDGNPVLGGGDLAASFNADDEETTKVMEYLSGEDFGKSWAGDGGWLSPHSTFDTSLYPDETTRKVGEIAANADVFRFDASDLMPTEVGGGSFWTGMVEWTTGDKTTEEVTQEIEQSWPSS</sequence>
<dbReference type="Pfam" id="PF01547">
    <property type="entry name" value="SBP_bac_1"/>
    <property type="match status" value="1"/>
</dbReference>